<feature type="compositionally biased region" description="Polar residues" evidence="1">
    <location>
        <begin position="407"/>
        <end position="423"/>
    </location>
</feature>
<feature type="region of interest" description="Disordered" evidence="1">
    <location>
        <begin position="80"/>
        <end position="114"/>
    </location>
</feature>
<dbReference type="RefSeq" id="XP_060290918.1">
    <property type="nucleotide sequence ID" value="XM_060436011.1"/>
</dbReference>
<organism evidence="2 3">
    <name type="scientific">Lasiosphaeria miniovina</name>
    <dbReference type="NCBI Taxonomy" id="1954250"/>
    <lineage>
        <taxon>Eukaryota</taxon>
        <taxon>Fungi</taxon>
        <taxon>Dikarya</taxon>
        <taxon>Ascomycota</taxon>
        <taxon>Pezizomycotina</taxon>
        <taxon>Sordariomycetes</taxon>
        <taxon>Sordariomycetidae</taxon>
        <taxon>Sordariales</taxon>
        <taxon>Lasiosphaeriaceae</taxon>
        <taxon>Lasiosphaeria</taxon>
    </lineage>
</organism>
<dbReference type="GeneID" id="85319281"/>
<evidence type="ECO:0000313" key="2">
    <source>
        <dbReference type="EMBL" id="KAK0704059.1"/>
    </source>
</evidence>
<feature type="region of interest" description="Disordered" evidence="1">
    <location>
        <begin position="376"/>
        <end position="435"/>
    </location>
</feature>
<sequence>WSEIQAKYWSSTKVFRAQEERTLQETHRRQTEHLNRKLLDLFSERAKILQRVEELDKQSRHTQDQVQDLDLDLQAKRAAQAESWARDDDDKRRWFKKYGPGGSAYQESEAQKNEHDVGAVVMQDSPGAQLVHENAANGAQVTSELTSPQSTPLSETYQSPIPDAPPPEQTADAVHAHRAAPPVQLGEPADQVAHIVRPVGPATPEDRSFVPVTVTDTSGVIIGQVRPITLDNHWVSHVRQLLIKRSVQIRPGRRFNAETLESIYEPSDNKGAKWLSCYIQAAGEIQEHPCQTCTKGAGPYSLCVLLGGDDFPRCGNCEWNRQGCHGAAARSLSKQHPGVSGEPPASGGLIWKQSADNSLVMNGFTAVNSMLASQAARNTSPVAKDNDGKDGSDSKPGGRKLLPTTRMAPSQVDTPAASSTPMTVTPEMEAREPSQDLPEINKSVLSLHHNGFVFTEPPIMRGVPLVKVSPDHPYWESDWTPLESFVEPQLQKWKEKYDHHHQTNSSQSSKFLANRQINRGNAILKFLKDGELHPYQIVGKEFINKTLVNYDVLFRMVQVLEELPKFNIDITPSQWLRQRLHEVLVEQGENFSLSKTIHDLYHDPKVIALRTKSGFGNIGRPSGYRMEKGAPDSGGPKRAVRTLKRKEPHETPQTTPTHGPSREQPLRPYPPELVRPAQQIQVQAIAPAPPAEIVRPAEPPRRMKRRRLSTVSAASSVTSDELEYAGYTSSDSFSADHVMQVDWRVYQVKHSLTSTNTLVTQYWHWVDKADGGNEDNMFEHQVLKDVLPNKVTWGVYKDPIDFHLRLAELTEITYAGSSQKVIIGTKEIKGVTWRGDMLAHFKRERTKRRFLIFMKRLGVKLVKTTRYLK</sequence>
<evidence type="ECO:0000313" key="3">
    <source>
        <dbReference type="Proteomes" id="UP001172101"/>
    </source>
</evidence>
<feature type="region of interest" description="Disordered" evidence="1">
    <location>
        <begin position="139"/>
        <end position="174"/>
    </location>
</feature>
<feature type="compositionally biased region" description="Polar residues" evidence="1">
    <location>
        <begin position="139"/>
        <end position="159"/>
    </location>
</feature>
<name>A0AA40DHT0_9PEZI</name>
<dbReference type="Pfam" id="PF12511">
    <property type="entry name" value="DUF3716"/>
    <property type="match status" value="1"/>
</dbReference>
<dbReference type="InterPro" id="IPR022190">
    <property type="entry name" value="DUF3716"/>
</dbReference>
<dbReference type="AlphaFoldDB" id="A0AA40DHT0"/>
<proteinExistence type="predicted"/>
<feature type="non-terminal residue" evidence="2">
    <location>
        <position position="869"/>
    </location>
</feature>
<protein>
    <submittedName>
        <fullName evidence="2">Uncharacterized protein</fullName>
    </submittedName>
</protein>
<comment type="caution">
    <text evidence="2">The sequence shown here is derived from an EMBL/GenBank/DDBJ whole genome shotgun (WGS) entry which is preliminary data.</text>
</comment>
<keyword evidence="3" id="KW-1185">Reference proteome</keyword>
<reference evidence="2" key="1">
    <citation type="submission" date="2023-06" db="EMBL/GenBank/DDBJ databases">
        <title>Genome-scale phylogeny and comparative genomics of the fungal order Sordariales.</title>
        <authorList>
            <consortium name="Lawrence Berkeley National Laboratory"/>
            <person name="Hensen N."/>
            <person name="Bonometti L."/>
            <person name="Westerberg I."/>
            <person name="Brannstrom I.O."/>
            <person name="Guillou S."/>
            <person name="Cros-Aarteil S."/>
            <person name="Calhoun S."/>
            <person name="Haridas S."/>
            <person name="Kuo A."/>
            <person name="Mondo S."/>
            <person name="Pangilinan J."/>
            <person name="Riley R."/>
            <person name="LaButti K."/>
            <person name="Andreopoulos B."/>
            <person name="Lipzen A."/>
            <person name="Chen C."/>
            <person name="Yanf M."/>
            <person name="Daum C."/>
            <person name="Ng V."/>
            <person name="Clum A."/>
            <person name="Steindorff A."/>
            <person name="Ohm R."/>
            <person name="Martin F."/>
            <person name="Silar P."/>
            <person name="Natvig D."/>
            <person name="Lalanne C."/>
            <person name="Gautier V."/>
            <person name="Ament-velasquez S.L."/>
            <person name="Kruys A."/>
            <person name="Hutchinson M.I."/>
            <person name="Powell A.J."/>
            <person name="Barry K."/>
            <person name="Miller A.N."/>
            <person name="Grigoriev I.V."/>
            <person name="Debuchy R."/>
            <person name="Gladieux P."/>
            <person name="Thoren M.H."/>
            <person name="Johannesson H."/>
        </authorList>
    </citation>
    <scope>NUCLEOTIDE SEQUENCE</scope>
    <source>
        <strain evidence="2">SMH2392-1A</strain>
    </source>
</reference>
<feature type="region of interest" description="Disordered" evidence="1">
    <location>
        <begin position="619"/>
        <end position="670"/>
    </location>
</feature>
<dbReference type="EMBL" id="JAUIRO010000008">
    <property type="protein sequence ID" value="KAK0704059.1"/>
    <property type="molecule type" value="Genomic_DNA"/>
</dbReference>
<feature type="non-terminal residue" evidence="2">
    <location>
        <position position="1"/>
    </location>
</feature>
<gene>
    <name evidence="2" type="ORF">B0T26DRAFT_617434</name>
</gene>
<dbReference type="Proteomes" id="UP001172101">
    <property type="component" value="Unassembled WGS sequence"/>
</dbReference>
<evidence type="ECO:0000256" key="1">
    <source>
        <dbReference type="SAM" id="MobiDB-lite"/>
    </source>
</evidence>
<feature type="compositionally biased region" description="Basic and acidic residues" evidence="1">
    <location>
        <begin position="384"/>
        <end position="393"/>
    </location>
</feature>
<accession>A0AA40DHT0</accession>